<evidence type="ECO:0000256" key="2">
    <source>
        <dbReference type="ARBA" id="ARBA00022801"/>
    </source>
</evidence>
<comment type="similarity">
    <text evidence="1">Belongs to the peptidase C59 family.</text>
</comment>
<dbReference type="AlphaFoldDB" id="A0A9D1AIC2"/>
<gene>
    <name evidence="4" type="ORF">IAB90_04795</name>
</gene>
<keyword evidence="2 4" id="KW-0378">Hydrolase</keyword>
<accession>A0A9D1AIC2</accession>
<protein>
    <submittedName>
        <fullName evidence="4">Linear amide C-N hydrolase</fullName>
    </submittedName>
</protein>
<dbReference type="InterPro" id="IPR029132">
    <property type="entry name" value="CBAH/NAAA_C"/>
</dbReference>
<dbReference type="PANTHER" id="PTHR35527">
    <property type="entry name" value="CHOLOYLGLYCINE HYDROLASE"/>
    <property type="match status" value="1"/>
</dbReference>
<organism evidence="4 5">
    <name type="scientific">Candidatus Coproplasma stercoripullorum</name>
    <dbReference type="NCBI Taxonomy" id="2840751"/>
    <lineage>
        <taxon>Bacteria</taxon>
        <taxon>Bacillati</taxon>
        <taxon>Bacillota</taxon>
        <taxon>Clostridia</taxon>
        <taxon>Eubacteriales</taxon>
        <taxon>Candidatus Coproplasma</taxon>
    </lineage>
</organism>
<sequence>METVKKKRKIWWRVLCIVLAAIILVAGCLFVTFAVVWADEIATVRSFTHLRGRNDENNEGSVYSMEVQGGFYFDDFLAQGGASSDSELIDFITGNITRGLIDIEIGETDIGCSSFIAKAENGDILFGRNYDFDKTNVCLTMCDPGEGRHKSFSTVDLNYVGMDINEDVEGLLNKVTCLASPFAPLDGINDAGVSCGIFMSYQGAETVSTNQQDAAKDNITSTTMLRLVLDYADDVDEAVELIQNYNLHDSANTSFHYMIADASGRSAILEWVPAEGVTDSEDNDGTARTLNVIYNDDPMYDEMLEGSSFRFQAITNFLVTPGYYDGEADDVAQGVDRYDYINSALSAVGGVVEDEQAAMDILQAVGRRTWNGGGGVTVHSAVYNLTQKTVLWVANENYDDPTAVWQYDLTTGELTSLG</sequence>
<dbReference type="Gene3D" id="3.60.60.10">
    <property type="entry name" value="Penicillin V Acylase, Chain A"/>
    <property type="match status" value="1"/>
</dbReference>
<dbReference type="GO" id="GO:0016787">
    <property type="term" value="F:hydrolase activity"/>
    <property type="evidence" value="ECO:0007669"/>
    <property type="project" value="UniProtKB-KW"/>
</dbReference>
<evidence type="ECO:0000313" key="4">
    <source>
        <dbReference type="EMBL" id="HIR39684.1"/>
    </source>
</evidence>
<dbReference type="Proteomes" id="UP000824179">
    <property type="component" value="Unassembled WGS sequence"/>
</dbReference>
<dbReference type="PROSITE" id="PS51257">
    <property type="entry name" value="PROKAR_LIPOPROTEIN"/>
    <property type="match status" value="1"/>
</dbReference>
<evidence type="ECO:0000256" key="1">
    <source>
        <dbReference type="ARBA" id="ARBA00006625"/>
    </source>
</evidence>
<dbReference type="InterPro" id="IPR029055">
    <property type="entry name" value="Ntn_hydrolases_N"/>
</dbReference>
<proteinExistence type="inferred from homology"/>
<dbReference type="EMBL" id="DVHB01000081">
    <property type="protein sequence ID" value="HIR39684.1"/>
    <property type="molecule type" value="Genomic_DNA"/>
</dbReference>
<reference evidence="4" key="1">
    <citation type="submission" date="2020-10" db="EMBL/GenBank/DDBJ databases">
        <authorList>
            <person name="Gilroy R."/>
        </authorList>
    </citation>
    <scope>NUCLEOTIDE SEQUENCE</scope>
    <source>
        <strain evidence="4">ChiW25-3613</strain>
    </source>
</reference>
<evidence type="ECO:0000313" key="5">
    <source>
        <dbReference type="Proteomes" id="UP000824179"/>
    </source>
</evidence>
<dbReference type="Pfam" id="PF02275">
    <property type="entry name" value="CBAH"/>
    <property type="match status" value="1"/>
</dbReference>
<dbReference type="InterPro" id="IPR052193">
    <property type="entry name" value="Peptidase_C59"/>
</dbReference>
<feature type="domain" description="Choloylglycine hydrolase/NAAA C-terminal" evidence="3">
    <location>
        <begin position="112"/>
        <end position="271"/>
    </location>
</feature>
<name>A0A9D1AIC2_9FIRM</name>
<dbReference type="PANTHER" id="PTHR35527:SF2">
    <property type="entry name" value="HYDROLASE"/>
    <property type="match status" value="1"/>
</dbReference>
<comment type="caution">
    <text evidence="4">The sequence shown here is derived from an EMBL/GenBank/DDBJ whole genome shotgun (WGS) entry which is preliminary data.</text>
</comment>
<dbReference type="SUPFAM" id="SSF56235">
    <property type="entry name" value="N-terminal nucleophile aminohydrolases (Ntn hydrolases)"/>
    <property type="match status" value="1"/>
</dbReference>
<reference evidence="4" key="2">
    <citation type="journal article" date="2021" name="PeerJ">
        <title>Extensive microbial diversity within the chicken gut microbiome revealed by metagenomics and culture.</title>
        <authorList>
            <person name="Gilroy R."/>
            <person name="Ravi A."/>
            <person name="Getino M."/>
            <person name="Pursley I."/>
            <person name="Horton D.L."/>
            <person name="Alikhan N.F."/>
            <person name="Baker D."/>
            <person name="Gharbi K."/>
            <person name="Hall N."/>
            <person name="Watson M."/>
            <person name="Adriaenssens E.M."/>
            <person name="Foster-Nyarko E."/>
            <person name="Jarju S."/>
            <person name="Secka A."/>
            <person name="Antonio M."/>
            <person name="Oren A."/>
            <person name="Chaudhuri R.R."/>
            <person name="La Ragione R."/>
            <person name="Hildebrand F."/>
            <person name="Pallen M.J."/>
        </authorList>
    </citation>
    <scope>NUCLEOTIDE SEQUENCE</scope>
    <source>
        <strain evidence="4">ChiW25-3613</strain>
    </source>
</reference>
<evidence type="ECO:0000259" key="3">
    <source>
        <dbReference type="Pfam" id="PF02275"/>
    </source>
</evidence>